<dbReference type="InterPro" id="IPR024775">
    <property type="entry name" value="DinB-like"/>
</dbReference>
<proteinExistence type="predicted"/>
<dbReference type="SUPFAM" id="SSF109854">
    <property type="entry name" value="DinB/YfiT-like putative metalloenzymes"/>
    <property type="match status" value="1"/>
</dbReference>
<sequence length="155" mass="17720">MIHLDSLKQFRLFRRLTLNALSEVNEENLDVQPKGHPNTVRWNAGHLYIAAEFLMNKADRDYVVKRPEWATFFAPGTRPSDWETDPPAIQDIILALEEQRDRIPEHFSGKLSNPASEAFVIGSYNMNTVDSLVNFILYHEGIHCGIIKALNNTSK</sequence>
<evidence type="ECO:0000313" key="3">
    <source>
        <dbReference type="Proteomes" id="UP000287156"/>
    </source>
</evidence>
<dbReference type="AlphaFoldDB" id="A0A429Y4S4"/>
<evidence type="ECO:0000259" key="1">
    <source>
        <dbReference type="Pfam" id="PF12867"/>
    </source>
</evidence>
<reference evidence="2" key="1">
    <citation type="submission" date="2018-12" db="EMBL/GenBank/DDBJ databases">
        <authorList>
            <person name="Sun L."/>
            <person name="Chen Z."/>
        </authorList>
    </citation>
    <scope>NUCLEOTIDE SEQUENCE [LARGE SCALE GENOMIC DNA]</scope>
    <source>
        <strain evidence="2">3-2-2</strain>
    </source>
</reference>
<dbReference type="OrthoDB" id="4295522at2"/>
<organism evidence="2 3">
    <name type="scientific">Siminovitchia acidinfaciens</name>
    <dbReference type="NCBI Taxonomy" id="2321395"/>
    <lineage>
        <taxon>Bacteria</taxon>
        <taxon>Bacillati</taxon>
        <taxon>Bacillota</taxon>
        <taxon>Bacilli</taxon>
        <taxon>Bacillales</taxon>
        <taxon>Bacillaceae</taxon>
        <taxon>Siminovitchia</taxon>
    </lineage>
</organism>
<dbReference type="Gene3D" id="1.20.120.450">
    <property type="entry name" value="dinb family like domain"/>
    <property type="match status" value="1"/>
</dbReference>
<keyword evidence="3" id="KW-1185">Reference proteome</keyword>
<dbReference type="InterPro" id="IPR034660">
    <property type="entry name" value="DinB/YfiT-like"/>
</dbReference>
<gene>
    <name evidence="2" type="ORF">D4T97_006620</name>
</gene>
<dbReference type="Proteomes" id="UP000287156">
    <property type="component" value="Unassembled WGS sequence"/>
</dbReference>
<comment type="caution">
    <text evidence="2">The sequence shown here is derived from an EMBL/GenBank/DDBJ whole genome shotgun (WGS) entry which is preliminary data.</text>
</comment>
<evidence type="ECO:0000313" key="2">
    <source>
        <dbReference type="EMBL" id="RST76434.1"/>
    </source>
</evidence>
<accession>A0A429Y4S4</accession>
<protein>
    <submittedName>
        <fullName evidence="2">DinB family protein</fullName>
    </submittedName>
</protein>
<feature type="domain" description="DinB-like" evidence="1">
    <location>
        <begin position="9"/>
        <end position="147"/>
    </location>
</feature>
<dbReference type="Pfam" id="PF12867">
    <property type="entry name" value="DinB_2"/>
    <property type="match status" value="1"/>
</dbReference>
<name>A0A429Y4S4_9BACI</name>
<dbReference type="EMBL" id="QYTV02000002">
    <property type="protein sequence ID" value="RST76434.1"/>
    <property type="molecule type" value="Genomic_DNA"/>
</dbReference>